<evidence type="ECO:0000313" key="3">
    <source>
        <dbReference type="Proteomes" id="UP000581135"/>
    </source>
</evidence>
<dbReference type="Pfam" id="PF05721">
    <property type="entry name" value="PhyH"/>
    <property type="match status" value="1"/>
</dbReference>
<dbReference type="Proteomes" id="UP000581135">
    <property type="component" value="Unassembled WGS sequence"/>
</dbReference>
<reference evidence="2 3" key="1">
    <citation type="submission" date="2020-08" db="EMBL/GenBank/DDBJ databases">
        <title>Genomic Encyclopedia of Type Strains, Phase III (KMG-III): the genomes of soil and plant-associated and newly described type strains.</title>
        <authorList>
            <person name="Whitman W."/>
        </authorList>
    </citation>
    <scope>NUCLEOTIDE SEQUENCE [LARGE SCALE GENOMIC DNA]</scope>
    <source>
        <strain evidence="2 3">CECT 8803</strain>
    </source>
</reference>
<evidence type="ECO:0000313" key="2">
    <source>
        <dbReference type="EMBL" id="MBB3066117.1"/>
    </source>
</evidence>
<dbReference type="EMBL" id="JACHXA010000006">
    <property type="protein sequence ID" value="MBB3066117.1"/>
    <property type="molecule type" value="Genomic_DNA"/>
</dbReference>
<dbReference type="PANTHER" id="PTHR20883:SF48">
    <property type="entry name" value="ECTOINE DIOXYGENASE"/>
    <property type="match status" value="1"/>
</dbReference>
<dbReference type="RefSeq" id="WP_183416929.1">
    <property type="nucleotide sequence ID" value="NZ_JACHXA010000006.1"/>
</dbReference>
<dbReference type="SUPFAM" id="SSF51197">
    <property type="entry name" value="Clavaminate synthase-like"/>
    <property type="match status" value="1"/>
</dbReference>
<dbReference type="Gene3D" id="2.60.120.620">
    <property type="entry name" value="q2cbj1_9rhob like domain"/>
    <property type="match status" value="1"/>
</dbReference>
<dbReference type="AlphaFoldDB" id="A0A839STD5"/>
<comment type="cofactor">
    <cofactor evidence="1">
        <name>Fe(2+)</name>
        <dbReference type="ChEBI" id="CHEBI:29033"/>
    </cofactor>
</comment>
<proteinExistence type="predicted"/>
<keyword evidence="2" id="KW-0560">Oxidoreductase</keyword>
<comment type="caution">
    <text evidence="2">The sequence shown here is derived from an EMBL/GenBank/DDBJ whole genome shotgun (WGS) entry which is preliminary data.</text>
</comment>
<name>A0A839STD5_9PROT</name>
<protein>
    <submittedName>
        <fullName evidence="2">Ectoine hydroxylase-related dioxygenase (Phytanoyl-CoA dioxygenase family)</fullName>
    </submittedName>
</protein>
<keyword evidence="2" id="KW-0223">Dioxygenase</keyword>
<organism evidence="2 3">
    <name type="scientific">Limibacillus halophilus</name>
    <dbReference type="NCBI Taxonomy" id="1579333"/>
    <lineage>
        <taxon>Bacteria</taxon>
        <taxon>Pseudomonadati</taxon>
        <taxon>Pseudomonadota</taxon>
        <taxon>Alphaproteobacteria</taxon>
        <taxon>Rhodospirillales</taxon>
        <taxon>Rhodovibrionaceae</taxon>
        <taxon>Limibacillus</taxon>
    </lineage>
</organism>
<dbReference type="PANTHER" id="PTHR20883">
    <property type="entry name" value="PHYTANOYL-COA DIOXYGENASE DOMAIN CONTAINING 1"/>
    <property type="match status" value="1"/>
</dbReference>
<gene>
    <name evidence="2" type="ORF">FHR98_002420</name>
</gene>
<keyword evidence="3" id="KW-1185">Reference proteome</keyword>
<sequence length="280" mass="31251">MTRKLSEAQVSQYREEGFVAPVDAFTGAQAAGYRARLEALEAKLGGRITGNLMFKPHLYQTWIDEIVHSSEVLDPVEDVIGPDILLVQLTIWIKEANTDAFISWHQDATYFGLDPLEHVTAWVALSEASEESGCVEVLPGSHKRGQARHKVEFQPGNMLKTGQTIDISDYEGTPTLMPLRPGQLSLHHTQLLHNSRPNRSTDRRIGLGISYIPAHVRSTSGVPLSATLVRGEDRYGYFQHDARPQVDCGELEMRRHAEAMARWNEGRKVITERLSKSATG</sequence>
<accession>A0A839STD5</accession>
<dbReference type="GO" id="GO:0005506">
    <property type="term" value="F:iron ion binding"/>
    <property type="evidence" value="ECO:0007669"/>
    <property type="project" value="UniProtKB-ARBA"/>
</dbReference>
<dbReference type="GO" id="GO:0016706">
    <property type="term" value="F:2-oxoglutarate-dependent dioxygenase activity"/>
    <property type="evidence" value="ECO:0007669"/>
    <property type="project" value="UniProtKB-ARBA"/>
</dbReference>
<dbReference type="InterPro" id="IPR008775">
    <property type="entry name" value="Phytyl_CoA_dOase-like"/>
</dbReference>
<evidence type="ECO:0000256" key="1">
    <source>
        <dbReference type="ARBA" id="ARBA00001954"/>
    </source>
</evidence>